<dbReference type="GO" id="GO:0003677">
    <property type="term" value="F:DNA binding"/>
    <property type="evidence" value="ECO:0007669"/>
    <property type="project" value="UniProtKB-KW"/>
</dbReference>
<dbReference type="AlphaFoldDB" id="A0AAW8JD70"/>
<dbReference type="Proteomes" id="UP001243195">
    <property type="component" value="Unassembled WGS sequence"/>
</dbReference>
<dbReference type="Gene3D" id="3.40.190.10">
    <property type="entry name" value="Periplasmic binding protein-like II"/>
    <property type="match status" value="2"/>
</dbReference>
<dbReference type="PANTHER" id="PTHR30346">
    <property type="entry name" value="TRANSCRIPTIONAL DUAL REGULATOR HCAR-RELATED"/>
    <property type="match status" value="1"/>
</dbReference>
<evidence type="ECO:0000256" key="3">
    <source>
        <dbReference type="ARBA" id="ARBA00023125"/>
    </source>
</evidence>
<keyword evidence="3" id="KW-0238">DNA-binding</keyword>
<evidence type="ECO:0000256" key="4">
    <source>
        <dbReference type="ARBA" id="ARBA00023163"/>
    </source>
</evidence>
<name>A0AAW8JD70_9GAMM</name>
<dbReference type="RefSeq" id="WP_308955927.1">
    <property type="nucleotide sequence ID" value="NZ_JAVICY010000009.1"/>
</dbReference>
<proteinExistence type="inferred from homology"/>
<dbReference type="InterPro" id="IPR036388">
    <property type="entry name" value="WH-like_DNA-bd_sf"/>
</dbReference>
<sequence length="294" mass="32873">MMDIHKLKAFVAVVEESNISKAAVRLNMQQPPLTRLIKSLEDEFNTALFKRLPRGVEVTEAGKALYFEAVAILAHADAIPQKVKNIAEGLEGEINIGFTHSVGLHSFLPNLLRKFREQFPNVSIHLEEESSHTLIDSVRNGTLDLVFLRKPAESDLGLKSTHILNEPLLVALPSNHPLASRQGDLDFKDLATYPFVLYRRLAGQDLFDIIMSKCYEAGFSPKIVQETPRLTTTLNLISAGIGLSIVPKSIQDFWNTQVVYKPLKSSQKYIAPIFAVSKQGEEYIRAKQVLNLLL</sequence>
<accession>A0AAW8JD70</accession>
<gene>
    <name evidence="6" type="ORF">RFH51_01960</name>
</gene>
<evidence type="ECO:0000256" key="2">
    <source>
        <dbReference type="ARBA" id="ARBA00023015"/>
    </source>
</evidence>
<comment type="similarity">
    <text evidence="1">Belongs to the LysR transcriptional regulatory family.</text>
</comment>
<dbReference type="Gene3D" id="1.10.10.10">
    <property type="entry name" value="Winged helix-like DNA-binding domain superfamily/Winged helix DNA-binding domain"/>
    <property type="match status" value="1"/>
</dbReference>
<dbReference type="InterPro" id="IPR005119">
    <property type="entry name" value="LysR_subst-bd"/>
</dbReference>
<keyword evidence="2" id="KW-0805">Transcription regulation</keyword>
<comment type="caution">
    <text evidence="6">The sequence shown here is derived from an EMBL/GenBank/DDBJ whole genome shotgun (WGS) entry which is preliminary data.</text>
</comment>
<keyword evidence="4" id="KW-0804">Transcription</keyword>
<dbReference type="SUPFAM" id="SSF53850">
    <property type="entry name" value="Periplasmic binding protein-like II"/>
    <property type="match status" value="1"/>
</dbReference>
<evidence type="ECO:0000313" key="6">
    <source>
        <dbReference type="EMBL" id="MDQ9070233.1"/>
    </source>
</evidence>
<dbReference type="PRINTS" id="PR00039">
    <property type="entry name" value="HTHLYSR"/>
</dbReference>
<evidence type="ECO:0000259" key="5">
    <source>
        <dbReference type="PROSITE" id="PS50931"/>
    </source>
</evidence>
<dbReference type="Pfam" id="PF03466">
    <property type="entry name" value="LysR_substrate"/>
    <property type="match status" value="1"/>
</dbReference>
<evidence type="ECO:0000256" key="1">
    <source>
        <dbReference type="ARBA" id="ARBA00009437"/>
    </source>
</evidence>
<dbReference type="SUPFAM" id="SSF46785">
    <property type="entry name" value="Winged helix' DNA-binding domain"/>
    <property type="match status" value="1"/>
</dbReference>
<evidence type="ECO:0000313" key="7">
    <source>
        <dbReference type="Proteomes" id="UP001243195"/>
    </source>
</evidence>
<dbReference type="InterPro" id="IPR036390">
    <property type="entry name" value="WH_DNA-bd_sf"/>
</dbReference>
<reference evidence="6" key="1">
    <citation type="submission" date="2023-08" db="EMBL/GenBank/DDBJ databases">
        <title>Emergence of clinically-relevant ST2 carbapenem-resistant Acinetobacter baumannii strains in hospital sewages in Zhejiang, East of China.</title>
        <authorList>
            <person name="Kaichao C."/>
            <person name="Zhang R."/>
        </authorList>
    </citation>
    <scope>NUCLEOTIDE SEQUENCE</scope>
    <source>
        <strain evidence="6">M-SY-60</strain>
    </source>
</reference>
<feature type="domain" description="HTH lysR-type" evidence="5">
    <location>
        <begin position="2"/>
        <end position="59"/>
    </location>
</feature>
<dbReference type="GO" id="GO:0032993">
    <property type="term" value="C:protein-DNA complex"/>
    <property type="evidence" value="ECO:0007669"/>
    <property type="project" value="TreeGrafter"/>
</dbReference>
<dbReference type="InterPro" id="IPR000847">
    <property type="entry name" value="LysR_HTH_N"/>
</dbReference>
<dbReference type="GO" id="GO:0003700">
    <property type="term" value="F:DNA-binding transcription factor activity"/>
    <property type="evidence" value="ECO:0007669"/>
    <property type="project" value="InterPro"/>
</dbReference>
<dbReference type="PROSITE" id="PS50931">
    <property type="entry name" value="HTH_LYSR"/>
    <property type="match status" value="1"/>
</dbReference>
<dbReference type="PANTHER" id="PTHR30346:SF28">
    <property type="entry name" value="HTH-TYPE TRANSCRIPTIONAL REGULATOR CYNR"/>
    <property type="match status" value="1"/>
</dbReference>
<dbReference type="FunFam" id="1.10.10.10:FF:000001">
    <property type="entry name" value="LysR family transcriptional regulator"/>
    <property type="match status" value="1"/>
</dbReference>
<dbReference type="EMBL" id="JAVIDA010000002">
    <property type="protein sequence ID" value="MDQ9070233.1"/>
    <property type="molecule type" value="Genomic_DNA"/>
</dbReference>
<dbReference type="Pfam" id="PF00126">
    <property type="entry name" value="HTH_1"/>
    <property type="match status" value="1"/>
</dbReference>
<protein>
    <submittedName>
        <fullName evidence="6">LysR family transcriptional regulator</fullName>
    </submittedName>
</protein>
<organism evidence="6 7">
    <name type="scientific">Acinetobacter gerneri</name>
    <dbReference type="NCBI Taxonomy" id="202952"/>
    <lineage>
        <taxon>Bacteria</taxon>
        <taxon>Pseudomonadati</taxon>
        <taxon>Pseudomonadota</taxon>
        <taxon>Gammaproteobacteria</taxon>
        <taxon>Moraxellales</taxon>
        <taxon>Moraxellaceae</taxon>
        <taxon>Acinetobacter</taxon>
    </lineage>
</organism>